<evidence type="ECO:0000313" key="2">
    <source>
        <dbReference type="EMBL" id="KKS91401.1"/>
    </source>
</evidence>
<organism evidence="2 3">
    <name type="scientific">Candidatus Collierbacteria bacterium GW2011_GWC2_43_12</name>
    <dbReference type="NCBI Taxonomy" id="1618390"/>
    <lineage>
        <taxon>Bacteria</taxon>
        <taxon>Candidatus Collieribacteriota</taxon>
    </lineage>
</organism>
<dbReference type="EMBL" id="LCFK01000070">
    <property type="protein sequence ID" value="KKS91401.1"/>
    <property type="molecule type" value="Genomic_DNA"/>
</dbReference>
<dbReference type="Gene3D" id="3.90.550.10">
    <property type="entry name" value="Spore Coat Polysaccharide Biosynthesis Protein SpsA, Chain A"/>
    <property type="match status" value="1"/>
</dbReference>
<feature type="transmembrane region" description="Helical" evidence="1">
    <location>
        <begin position="182"/>
        <end position="199"/>
    </location>
</feature>
<evidence type="ECO:0000256" key="1">
    <source>
        <dbReference type="SAM" id="Phobius"/>
    </source>
</evidence>
<accession>A0A0G1F8C2</accession>
<keyword evidence="1" id="KW-0812">Transmembrane</keyword>
<evidence type="ECO:0008006" key="4">
    <source>
        <dbReference type="Google" id="ProtNLM"/>
    </source>
</evidence>
<protein>
    <recommendedName>
        <fullName evidence="4">Glycosyl transferase family 2</fullName>
    </recommendedName>
</protein>
<sequence length="227" mass="26350">MSFKRDPKIIGATGPSLIPEDFLNNRDLTKFIDMLQNGNLFWRSLGKIYFWYFYENQPYAIGRWFKSGAFSLGANYPEKIRLSHDIEVMDLQACNFAVKRKNALSCHGFDSQFKALASYSESDFAFRLRTGSLKLVFNPKAIVHHKPSQGGVFKERTKSKSEIENYLLFYFRHIKISNPDNFFRFLFYFLVVIIYRGVYQSIQSRNLDPIFGVISGTISGIKTVLRN</sequence>
<proteinExistence type="predicted"/>
<dbReference type="AlphaFoldDB" id="A0A0G1F8C2"/>
<dbReference type="Proteomes" id="UP000033980">
    <property type="component" value="Unassembled WGS sequence"/>
</dbReference>
<dbReference type="SUPFAM" id="SSF53448">
    <property type="entry name" value="Nucleotide-diphospho-sugar transferases"/>
    <property type="match status" value="1"/>
</dbReference>
<evidence type="ECO:0000313" key="3">
    <source>
        <dbReference type="Proteomes" id="UP000033980"/>
    </source>
</evidence>
<keyword evidence="1" id="KW-1133">Transmembrane helix</keyword>
<keyword evidence="1" id="KW-0472">Membrane</keyword>
<name>A0A0G1F8C2_9BACT</name>
<reference evidence="2 3" key="1">
    <citation type="journal article" date="2015" name="Nature">
        <title>rRNA introns, odd ribosomes, and small enigmatic genomes across a large radiation of phyla.</title>
        <authorList>
            <person name="Brown C.T."/>
            <person name="Hug L.A."/>
            <person name="Thomas B.C."/>
            <person name="Sharon I."/>
            <person name="Castelle C.J."/>
            <person name="Singh A."/>
            <person name="Wilkins M.J."/>
            <person name="Williams K.H."/>
            <person name="Banfield J.F."/>
        </authorList>
    </citation>
    <scope>NUCLEOTIDE SEQUENCE [LARGE SCALE GENOMIC DNA]</scope>
</reference>
<dbReference type="InterPro" id="IPR029044">
    <property type="entry name" value="Nucleotide-diphossugar_trans"/>
</dbReference>
<comment type="caution">
    <text evidence="2">The sequence shown here is derived from an EMBL/GenBank/DDBJ whole genome shotgun (WGS) entry which is preliminary data.</text>
</comment>
<gene>
    <name evidence="2" type="ORF">UV68_C0070G0005</name>
</gene>